<dbReference type="PANTHER" id="PTHR43799:SF1">
    <property type="entry name" value="ASPARTATE AMINOTRANSFERASE"/>
    <property type="match status" value="1"/>
</dbReference>
<dbReference type="Gene3D" id="3.40.640.10">
    <property type="entry name" value="Type I PLP-dependent aspartate aminotransferase-like (Major domain)"/>
    <property type="match status" value="1"/>
</dbReference>
<dbReference type="Pfam" id="PF12897">
    <property type="entry name" value="Asp_aminotransf"/>
    <property type="match status" value="1"/>
</dbReference>
<keyword evidence="1" id="KW-0808">Transferase</keyword>
<dbReference type="PANTHER" id="PTHR43799">
    <property type="entry name" value="AMINOTRANSFERASE, PUTATIVE-RELATED"/>
    <property type="match status" value="1"/>
</dbReference>
<sequence>MTARDDLPAQQQYDALKARHLKLNMQRGQPSDADFDLSNGLLDVLRRGDYMAGNLDTRNYPGGVHGLPEARELFGQYLDVPAAQVIVWNNASLELQGFVLTAALLHGLRGSPQPWVRLSGKPKMIVTVPGYDRHFLLLETLGYDLVTVEMQDDGPDLDAVERLAQDELVKGILFVPTYSNPSGETISEDKARRLSQLKAAAPDFTIFADDAYRVHHLFEQNRDVPVNLIKLCAEAGHPDRAIVFASTSKITFGGAGLGFFASSEANVAYLAKLLGVQSIGPNKIEQLRHVRFLSQYPGGLGGLMKDHAKLLAPKFQAVYDALAAGLGAAGEYATWKTPKGGYFVSVDTVLPVADRVIALAEAAGVSLTPAGATYPGGVDPHNTNIRLSPSRPPVEEVREAMQAVAVCIKLASEEYRTAHG</sequence>
<dbReference type="InterPro" id="IPR015422">
    <property type="entry name" value="PyrdxlP-dep_Trfase_small"/>
</dbReference>
<reference evidence="1" key="1">
    <citation type="submission" date="2022-09" db="EMBL/GenBank/DDBJ databases">
        <title>genome sequence of Deinococcus rubellus.</title>
        <authorList>
            <person name="Srinivasan S."/>
        </authorList>
    </citation>
    <scope>NUCLEOTIDE SEQUENCE</scope>
    <source>
        <strain evidence="1">Ant6</strain>
    </source>
</reference>
<evidence type="ECO:0000313" key="2">
    <source>
        <dbReference type="Proteomes" id="UP001060261"/>
    </source>
</evidence>
<organism evidence="1 2">
    <name type="scientific">Deinococcus rubellus</name>
    <dbReference type="NCBI Taxonomy" id="1889240"/>
    <lineage>
        <taxon>Bacteria</taxon>
        <taxon>Thermotogati</taxon>
        <taxon>Deinococcota</taxon>
        <taxon>Deinococci</taxon>
        <taxon>Deinococcales</taxon>
        <taxon>Deinococcaceae</taxon>
        <taxon>Deinococcus</taxon>
    </lineage>
</organism>
<dbReference type="EMBL" id="CP104213">
    <property type="protein sequence ID" value="UWX63741.1"/>
    <property type="molecule type" value="Genomic_DNA"/>
</dbReference>
<protein>
    <submittedName>
        <fullName evidence="1">Aminotransferase class I/II-fold pyridoxal phosphate-dependent enzyme</fullName>
    </submittedName>
</protein>
<name>A0ABY5YHV7_9DEIO</name>
<keyword evidence="2" id="KW-1185">Reference proteome</keyword>
<keyword evidence="1" id="KW-0032">Aminotransferase</keyword>
<dbReference type="InterPro" id="IPR015424">
    <property type="entry name" value="PyrdxlP-dep_Trfase"/>
</dbReference>
<dbReference type="Proteomes" id="UP001060261">
    <property type="component" value="Chromosome"/>
</dbReference>
<evidence type="ECO:0000313" key="1">
    <source>
        <dbReference type="EMBL" id="UWX63741.1"/>
    </source>
</evidence>
<dbReference type="GO" id="GO:0008483">
    <property type="term" value="F:transaminase activity"/>
    <property type="evidence" value="ECO:0007669"/>
    <property type="project" value="UniProtKB-KW"/>
</dbReference>
<dbReference type="RefSeq" id="WP_260560021.1">
    <property type="nucleotide sequence ID" value="NZ_BAABEC010000074.1"/>
</dbReference>
<proteinExistence type="predicted"/>
<dbReference type="Gene3D" id="3.90.1150.10">
    <property type="entry name" value="Aspartate Aminotransferase, domain 1"/>
    <property type="match status" value="1"/>
</dbReference>
<dbReference type="CDD" id="cd00609">
    <property type="entry name" value="AAT_like"/>
    <property type="match status" value="1"/>
</dbReference>
<dbReference type="SUPFAM" id="SSF53383">
    <property type="entry name" value="PLP-dependent transferases"/>
    <property type="match status" value="1"/>
</dbReference>
<accession>A0ABY5YHV7</accession>
<gene>
    <name evidence="1" type="ORF">N0D28_13545</name>
</gene>
<dbReference type="InterPro" id="IPR024551">
    <property type="entry name" value="AspAT_Ic"/>
</dbReference>
<dbReference type="InterPro" id="IPR015421">
    <property type="entry name" value="PyrdxlP-dep_Trfase_major"/>
</dbReference>